<dbReference type="EMBL" id="CP027860">
    <property type="protein sequence ID" value="AVP99276.1"/>
    <property type="molecule type" value="Genomic_DNA"/>
</dbReference>
<dbReference type="Gene3D" id="2.40.50.1020">
    <property type="entry name" value="LytTr DNA-binding domain"/>
    <property type="match status" value="1"/>
</dbReference>
<dbReference type="Pfam" id="PF00072">
    <property type="entry name" value="Response_reg"/>
    <property type="match status" value="1"/>
</dbReference>
<reference evidence="5 6" key="1">
    <citation type="submission" date="2018-03" db="EMBL/GenBank/DDBJ databases">
        <title>Ahniella affigens gen. nov., sp. nov., a gammaproteobacterium isolated from sandy soil near a stream.</title>
        <authorList>
            <person name="Ko Y."/>
            <person name="Kim J.-H."/>
        </authorList>
    </citation>
    <scope>NUCLEOTIDE SEQUENCE [LARGE SCALE GENOMIC DNA]</scope>
    <source>
        <strain evidence="5 6">D13</strain>
    </source>
</reference>
<evidence type="ECO:0000313" key="6">
    <source>
        <dbReference type="Proteomes" id="UP000241074"/>
    </source>
</evidence>
<protein>
    <submittedName>
        <fullName evidence="5">DNA-binding response regulator</fullName>
    </submittedName>
</protein>
<organism evidence="5 6">
    <name type="scientific">Ahniella affigens</name>
    <dbReference type="NCBI Taxonomy" id="2021234"/>
    <lineage>
        <taxon>Bacteria</taxon>
        <taxon>Pseudomonadati</taxon>
        <taxon>Pseudomonadota</taxon>
        <taxon>Gammaproteobacteria</taxon>
        <taxon>Lysobacterales</taxon>
        <taxon>Rhodanobacteraceae</taxon>
        <taxon>Ahniella</taxon>
    </lineage>
</organism>
<reference evidence="5 6" key="2">
    <citation type="submission" date="2018-03" db="EMBL/GenBank/DDBJ databases">
        <authorList>
            <person name="Keele B.F."/>
        </authorList>
    </citation>
    <scope>NUCLEOTIDE SEQUENCE [LARGE SCALE GENOMIC DNA]</scope>
    <source>
        <strain evidence="5 6">D13</strain>
    </source>
</reference>
<dbReference type="GO" id="GO:0000156">
    <property type="term" value="F:phosphorelay response regulator activity"/>
    <property type="evidence" value="ECO:0007669"/>
    <property type="project" value="InterPro"/>
</dbReference>
<dbReference type="SMART" id="SM00448">
    <property type="entry name" value="REC"/>
    <property type="match status" value="1"/>
</dbReference>
<dbReference type="Pfam" id="PF04397">
    <property type="entry name" value="LytTR"/>
    <property type="match status" value="1"/>
</dbReference>
<dbReference type="InterPro" id="IPR046947">
    <property type="entry name" value="LytR-like"/>
</dbReference>
<feature type="domain" description="HTH LytTR-type" evidence="4">
    <location>
        <begin position="152"/>
        <end position="255"/>
    </location>
</feature>
<dbReference type="InterPro" id="IPR011006">
    <property type="entry name" value="CheY-like_superfamily"/>
</dbReference>
<dbReference type="OrthoDB" id="236568at2"/>
<feature type="modified residue" description="4-aspartylphosphate" evidence="2">
    <location>
        <position position="55"/>
    </location>
</feature>
<dbReference type="AlphaFoldDB" id="A0A2P1PWS1"/>
<evidence type="ECO:0000256" key="1">
    <source>
        <dbReference type="ARBA" id="ARBA00023012"/>
    </source>
</evidence>
<keyword evidence="2" id="KW-0597">Phosphoprotein</keyword>
<name>A0A2P1PWS1_9GAMM</name>
<dbReference type="PROSITE" id="PS50930">
    <property type="entry name" value="HTH_LYTTR"/>
    <property type="match status" value="1"/>
</dbReference>
<dbReference type="PROSITE" id="PS50110">
    <property type="entry name" value="RESPONSE_REGULATORY"/>
    <property type="match status" value="1"/>
</dbReference>
<keyword evidence="5" id="KW-0238">DNA-binding</keyword>
<gene>
    <name evidence="5" type="ORF">C7S18_19825</name>
</gene>
<dbReference type="GO" id="GO:0003677">
    <property type="term" value="F:DNA binding"/>
    <property type="evidence" value="ECO:0007669"/>
    <property type="project" value="UniProtKB-KW"/>
</dbReference>
<sequence>MSYRALIVDDEPIARRGMRTRLAAQDDFEVVGECADGAAAIESILELKPDVVFLDVKMPEVDGFEVVAALKPEQLPAVVFVTAFDQYAIKAFDVQALDYVLKPIDGERFERTLMRIREQLARKQPDQDLAGRIEHALARLRQDGHRAYADRLAVRTDNRVRILEVADILWVQAAGNYVELHVANKVILMRSTLTDLTARLDPERFVQVSRSALVQVRHIRELQQGFDGDYVLLLNNGATVTGSRRYRQVFARLGL</sequence>
<evidence type="ECO:0000313" key="5">
    <source>
        <dbReference type="EMBL" id="AVP99276.1"/>
    </source>
</evidence>
<dbReference type="InterPro" id="IPR007492">
    <property type="entry name" value="LytTR_DNA-bd_dom"/>
</dbReference>
<dbReference type="PANTHER" id="PTHR37299">
    <property type="entry name" value="TRANSCRIPTIONAL REGULATOR-RELATED"/>
    <property type="match status" value="1"/>
</dbReference>
<keyword evidence="1" id="KW-0902">Two-component regulatory system</keyword>
<feature type="domain" description="Response regulatory" evidence="3">
    <location>
        <begin position="4"/>
        <end position="117"/>
    </location>
</feature>
<dbReference type="FunFam" id="3.40.50.2300:FF:000051">
    <property type="entry name" value="Two-component response regulator yehT"/>
    <property type="match status" value="1"/>
</dbReference>
<proteinExistence type="predicted"/>
<dbReference type="SMART" id="SM00850">
    <property type="entry name" value="LytTR"/>
    <property type="match status" value="1"/>
</dbReference>
<dbReference type="KEGG" id="xba:C7S18_19825"/>
<dbReference type="InterPro" id="IPR001789">
    <property type="entry name" value="Sig_transdc_resp-reg_receiver"/>
</dbReference>
<evidence type="ECO:0000259" key="4">
    <source>
        <dbReference type="PROSITE" id="PS50930"/>
    </source>
</evidence>
<dbReference type="Gene3D" id="3.40.50.2300">
    <property type="match status" value="1"/>
</dbReference>
<dbReference type="Proteomes" id="UP000241074">
    <property type="component" value="Chromosome"/>
</dbReference>
<accession>A0A2P1PWS1</accession>
<keyword evidence="6" id="KW-1185">Reference proteome</keyword>
<dbReference type="SUPFAM" id="SSF52172">
    <property type="entry name" value="CheY-like"/>
    <property type="match status" value="1"/>
</dbReference>
<dbReference type="PANTHER" id="PTHR37299:SF1">
    <property type="entry name" value="STAGE 0 SPORULATION PROTEIN A HOMOLOG"/>
    <property type="match status" value="1"/>
</dbReference>
<evidence type="ECO:0000259" key="3">
    <source>
        <dbReference type="PROSITE" id="PS50110"/>
    </source>
</evidence>
<evidence type="ECO:0000256" key="2">
    <source>
        <dbReference type="PROSITE-ProRule" id="PRU00169"/>
    </source>
</evidence>
<dbReference type="RefSeq" id="WP_106893196.1">
    <property type="nucleotide sequence ID" value="NZ_CP027860.1"/>
</dbReference>